<evidence type="ECO:0000256" key="3">
    <source>
        <dbReference type="ARBA" id="ARBA00022553"/>
    </source>
</evidence>
<evidence type="ECO:0000256" key="2">
    <source>
        <dbReference type="ARBA" id="ARBA00010231"/>
    </source>
</evidence>
<dbReference type="Pfam" id="PF00408">
    <property type="entry name" value="PGM_PMM_IV"/>
    <property type="match status" value="1"/>
</dbReference>
<feature type="domain" description="Alpha-D-phosphohexomutase alpha/beta/alpha" evidence="9">
    <location>
        <begin position="16"/>
        <end position="138"/>
    </location>
</feature>
<dbReference type="Gene3D" id="3.30.310.50">
    <property type="entry name" value="Alpha-D-phosphohexomutase, C-terminal domain"/>
    <property type="match status" value="1"/>
</dbReference>
<feature type="domain" description="Alpha-D-phosphohexomutase alpha/beta/alpha" evidence="11">
    <location>
        <begin position="263"/>
        <end position="370"/>
    </location>
</feature>
<evidence type="ECO:0000256" key="4">
    <source>
        <dbReference type="ARBA" id="ARBA00022723"/>
    </source>
</evidence>
<dbReference type="InterPro" id="IPR005845">
    <property type="entry name" value="A-D-PHexomutase_a/b/a-II"/>
</dbReference>
<evidence type="ECO:0000313" key="13">
    <source>
        <dbReference type="Proteomes" id="UP000019464"/>
    </source>
</evidence>
<evidence type="ECO:0000256" key="5">
    <source>
        <dbReference type="ARBA" id="ARBA00022842"/>
    </source>
</evidence>
<dbReference type="GO" id="GO:0005975">
    <property type="term" value="P:carbohydrate metabolic process"/>
    <property type="evidence" value="ECO:0007669"/>
    <property type="project" value="InterPro"/>
</dbReference>
<dbReference type="SUPFAM" id="SSF53738">
    <property type="entry name" value="Phosphoglucomutase, first 3 domains"/>
    <property type="match status" value="3"/>
</dbReference>
<dbReference type="GO" id="GO:0006048">
    <property type="term" value="P:UDP-N-acetylglucosamine biosynthetic process"/>
    <property type="evidence" value="ECO:0007669"/>
    <property type="project" value="TreeGrafter"/>
</dbReference>
<dbReference type="GO" id="GO:0000287">
    <property type="term" value="F:magnesium ion binding"/>
    <property type="evidence" value="ECO:0007669"/>
    <property type="project" value="InterPro"/>
</dbReference>
<dbReference type="Pfam" id="PF02880">
    <property type="entry name" value="PGM_PMM_III"/>
    <property type="match status" value="1"/>
</dbReference>
<dbReference type="GO" id="GO:0004615">
    <property type="term" value="F:phosphomannomutase activity"/>
    <property type="evidence" value="ECO:0007669"/>
    <property type="project" value="TreeGrafter"/>
</dbReference>
<dbReference type="GO" id="GO:0005829">
    <property type="term" value="C:cytosol"/>
    <property type="evidence" value="ECO:0007669"/>
    <property type="project" value="TreeGrafter"/>
</dbReference>
<evidence type="ECO:0000256" key="1">
    <source>
        <dbReference type="ARBA" id="ARBA00001946"/>
    </source>
</evidence>
<comment type="similarity">
    <text evidence="2 7">Belongs to the phosphohexose mutase family.</text>
</comment>
<feature type="domain" description="Alpha-D-phosphohexomutase C-terminal" evidence="8">
    <location>
        <begin position="392"/>
        <end position="458"/>
    </location>
</feature>
<dbReference type="InterPro" id="IPR005843">
    <property type="entry name" value="A-D-PHexomutase_C"/>
</dbReference>
<dbReference type="PROSITE" id="PS00710">
    <property type="entry name" value="PGM_PMM"/>
    <property type="match status" value="1"/>
</dbReference>
<dbReference type="CDD" id="cd03088">
    <property type="entry name" value="ManB"/>
    <property type="match status" value="1"/>
</dbReference>
<evidence type="ECO:0000313" key="12">
    <source>
        <dbReference type="EMBL" id="EXJ09044.1"/>
    </source>
</evidence>
<dbReference type="RefSeq" id="WP_036514892.1">
    <property type="nucleotide sequence ID" value="NZ_AONB01000040.1"/>
</dbReference>
<dbReference type="OrthoDB" id="9803322at2"/>
<dbReference type="Gene3D" id="3.40.120.10">
    <property type="entry name" value="Alpha-D-Glucose-1,6-Bisphosphate, subunit A, domain 3"/>
    <property type="match status" value="3"/>
</dbReference>
<dbReference type="EMBL" id="AONB01000040">
    <property type="protein sequence ID" value="EXJ09044.1"/>
    <property type="molecule type" value="Genomic_DNA"/>
</dbReference>
<dbReference type="InterPro" id="IPR050060">
    <property type="entry name" value="Phosphoglucosamine_mutase"/>
</dbReference>
<dbReference type="Pfam" id="PF02879">
    <property type="entry name" value="PGM_PMM_II"/>
    <property type="match status" value="1"/>
</dbReference>
<reference evidence="13" key="1">
    <citation type="submission" date="2012-11" db="EMBL/GenBank/DDBJ databases">
        <authorList>
            <person name="Singh A."/>
            <person name="Pinnaka A.K."/>
            <person name="Vaidya B."/>
        </authorList>
    </citation>
    <scope>NUCLEOTIDE SEQUENCE [LARGE SCALE GENOMIC DNA]</scope>
    <source>
        <strain evidence="13">AK23</strain>
    </source>
</reference>
<dbReference type="InterPro" id="IPR016066">
    <property type="entry name" value="A-D-PHexomutase_CS"/>
</dbReference>
<dbReference type="PANTHER" id="PTHR42946">
    <property type="entry name" value="PHOSPHOHEXOSE MUTASE"/>
    <property type="match status" value="1"/>
</dbReference>
<dbReference type="STRING" id="1229521.D791_04025"/>
<keyword evidence="3" id="KW-0597">Phosphoprotein</keyword>
<dbReference type="Proteomes" id="UP000019464">
    <property type="component" value="Unassembled WGS sequence"/>
</dbReference>
<evidence type="ECO:0000256" key="7">
    <source>
        <dbReference type="RuleBase" id="RU004326"/>
    </source>
</evidence>
<comment type="cofactor">
    <cofactor evidence="1">
        <name>Mg(2+)</name>
        <dbReference type="ChEBI" id="CHEBI:18420"/>
    </cofactor>
</comment>
<dbReference type="PATRIC" id="fig|1229521.3.peg.4050"/>
<comment type="caution">
    <text evidence="12">The sequence shown here is derived from an EMBL/GenBank/DDBJ whole genome shotgun (WGS) entry which is preliminary data.</text>
</comment>
<feature type="domain" description="Alpha-D-phosphohexomutase alpha/beta/alpha" evidence="10">
    <location>
        <begin position="161"/>
        <end position="258"/>
    </location>
</feature>
<evidence type="ECO:0000259" key="9">
    <source>
        <dbReference type="Pfam" id="PF02878"/>
    </source>
</evidence>
<dbReference type="GO" id="GO:0008966">
    <property type="term" value="F:phosphoglucosamine mutase activity"/>
    <property type="evidence" value="ECO:0007669"/>
    <property type="project" value="UniProtKB-EC"/>
</dbReference>
<dbReference type="AlphaFoldDB" id="W9UPM2"/>
<sequence>MTTQHTAQILEHSQINFGTSGARGLVEHFTDEVCAAFTVNFLTALKQQGHVVKRLALGIDLRPSSQAMAAACAGAAKALGVAVDYYGVLPTPALALHAMQQSYPAIMITGSHIPFDRNGLKFYRPDGEITKADEQLILTANLALPAFTPECPQASNAAVNTYLQYLRARFPDNVLKGWKIGVYEHSAAGRDITTTLLRQLGAEVVSLGRSHTFVPIDTEAVSADDIARGKAWSQAHGFDAILSTDGDGDRPLVADETGQWLRGDLLGLICARYLQIEALAVPVSCNTAIETSSTFAEVVRTRIGSPYVIEAMQQLSERHSRVAGFEANGGFLLDALPTRDALLPALALFSSARESGTSISKLVQELPQRYTASDRITQVPTDKSLALLQEWKANPDLAYDALQLSARIQTIDTTDGVRMTLANHDIVHLRPSGNAPELRCYVETDSDERSAVLVEQVLGLIKERIS</sequence>
<dbReference type="PANTHER" id="PTHR42946:SF1">
    <property type="entry name" value="PHOSPHOGLUCOMUTASE (ALPHA-D-GLUCOSE-1,6-BISPHOSPHATE-DEPENDENT)"/>
    <property type="match status" value="1"/>
</dbReference>
<dbReference type="InterPro" id="IPR036900">
    <property type="entry name" value="A-D-PHexomutase_C_sf"/>
</dbReference>
<protein>
    <submittedName>
        <fullName evidence="12">Phosphoglucosamine mutase</fullName>
        <ecNumber evidence="12">5.4.2.10</ecNumber>
    </submittedName>
</protein>
<dbReference type="InterPro" id="IPR016055">
    <property type="entry name" value="A-D-PHexomutase_a/b/a-I/II/III"/>
</dbReference>
<evidence type="ECO:0000259" key="8">
    <source>
        <dbReference type="Pfam" id="PF00408"/>
    </source>
</evidence>
<keyword evidence="6 12" id="KW-0413">Isomerase</keyword>
<keyword evidence="5 7" id="KW-0460">Magnesium</keyword>
<reference evidence="12 13" key="2">
    <citation type="journal article" date="2015" name="Syst. Appl. Microbiol.">
        <title>Nitrincola nitratireducens sp. nov. isolated from a haloalkaline crater lake.</title>
        <authorList>
            <person name="Singh A."/>
            <person name="Vaidya B."/>
            <person name="Tanuku N.R."/>
            <person name="Pinnaka A.K."/>
        </authorList>
    </citation>
    <scope>NUCLEOTIDE SEQUENCE [LARGE SCALE GENOMIC DNA]</scope>
    <source>
        <strain evidence="12 13">AK23</strain>
    </source>
</reference>
<dbReference type="EC" id="5.4.2.10" evidence="12"/>
<dbReference type="InterPro" id="IPR005844">
    <property type="entry name" value="A-D-PHexomutase_a/b/a-I"/>
</dbReference>
<accession>W9UPM2</accession>
<gene>
    <name evidence="12" type="primary">glmM_3</name>
    <name evidence="12" type="ORF">D791_04025</name>
</gene>
<proteinExistence type="inferred from homology"/>
<name>W9UPM2_9GAMM</name>
<organism evidence="12 13">
    <name type="scientific">Nitrincola nitratireducens</name>
    <dbReference type="NCBI Taxonomy" id="1229521"/>
    <lineage>
        <taxon>Bacteria</taxon>
        <taxon>Pseudomonadati</taxon>
        <taxon>Pseudomonadota</taxon>
        <taxon>Gammaproteobacteria</taxon>
        <taxon>Oceanospirillales</taxon>
        <taxon>Oceanospirillaceae</taxon>
        <taxon>Nitrincola</taxon>
    </lineage>
</organism>
<dbReference type="GO" id="GO:0009252">
    <property type="term" value="P:peptidoglycan biosynthetic process"/>
    <property type="evidence" value="ECO:0007669"/>
    <property type="project" value="TreeGrafter"/>
</dbReference>
<evidence type="ECO:0000259" key="10">
    <source>
        <dbReference type="Pfam" id="PF02879"/>
    </source>
</evidence>
<keyword evidence="4 7" id="KW-0479">Metal-binding</keyword>
<dbReference type="Pfam" id="PF02878">
    <property type="entry name" value="PGM_PMM_I"/>
    <property type="match status" value="1"/>
</dbReference>
<dbReference type="InterPro" id="IPR005846">
    <property type="entry name" value="A-D-PHexomutase_a/b/a-III"/>
</dbReference>
<keyword evidence="13" id="KW-1185">Reference proteome</keyword>
<dbReference type="SUPFAM" id="SSF55957">
    <property type="entry name" value="Phosphoglucomutase, C-terminal domain"/>
    <property type="match status" value="1"/>
</dbReference>
<evidence type="ECO:0000256" key="6">
    <source>
        <dbReference type="ARBA" id="ARBA00023235"/>
    </source>
</evidence>
<evidence type="ECO:0000259" key="11">
    <source>
        <dbReference type="Pfam" id="PF02880"/>
    </source>
</evidence>